<evidence type="ECO:0000313" key="3">
    <source>
        <dbReference type="EMBL" id="ANZ22506.1"/>
    </source>
</evidence>
<proteinExistence type="inferred from homology"/>
<dbReference type="InterPro" id="IPR015943">
    <property type="entry name" value="WD40/YVTN_repeat-like_dom_sf"/>
</dbReference>
<dbReference type="InterPro" id="IPR050282">
    <property type="entry name" value="Cycloisomerase_2"/>
</dbReference>
<evidence type="ECO:0000256" key="2">
    <source>
        <dbReference type="ARBA" id="ARBA00022526"/>
    </source>
</evidence>
<dbReference type="InterPro" id="IPR019405">
    <property type="entry name" value="Lactonase_7-beta_prop"/>
</dbReference>
<dbReference type="AlphaFoldDB" id="A0A1B2H8T3"/>
<organism evidence="3 4">
    <name type="scientific">Buchnera aphidicola subsp. Diuraphis noxia</name>
    <dbReference type="NCBI Taxonomy" id="118101"/>
    <lineage>
        <taxon>Bacteria</taxon>
        <taxon>Pseudomonadati</taxon>
        <taxon>Pseudomonadota</taxon>
        <taxon>Gammaproteobacteria</taxon>
        <taxon>Enterobacterales</taxon>
        <taxon>Erwiniaceae</taxon>
        <taxon>Buchnera</taxon>
    </lineage>
</organism>
<keyword evidence="2" id="KW-0313">Glucose metabolism</keyword>
<dbReference type="EMBL" id="CP013259">
    <property type="protein sequence ID" value="ANZ22506.1"/>
    <property type="molecule type" value="Genomic_DNA"/>
</dbReference>
<protein>
    <submittedName>
        <fullName evidence="3">6-phosphogluconolactonase</fullName>
    </submittedName>
</protein>
<dbReference type="Gene3D" id="2.130.10.10">
    <property type="entry name" value="YVTN repeat-like/Quinoprotein amine dehydrogenase"/>
    <property type="match status" value="1"/>
</dbReference>
<dbReference type="STRING" id="118101.ATN01_01455"/>
<name>A0A1B2H8T3_BUCDN</name>
<dbReference type="PANTHER" id="PTHR30344">
    <property type="entry name" value="6-PHOSPHOGLUCONOLACTONASE-RELATED"/>
    <property type="match status" value="1"/>
</dbReference>
<dbReference type="GO" id="GO:0005829">
    <property type="term" value="C:cytosol"/>
    <property type="evidence" value="ECO:0007669"/>
    <property type="project" value="TreeGrafter"/>
</dbReference>
<gene>
    <name evidence="3" type="ORF">ATN01_01455</name>
</gene>
<keyword evidence="2" id="KW-0119">Carbohydrate metabolism</keyword>
<dbReference type="GO" id="GO:0017057">
    <property type="term" value="F:6-phosphogluconolactonase activity"/>
    <property type="evidence" value="ECO:0007669"/>
    <property type="project" value="TreeGrafter"/>
</dbReference>
<dbReference type="PANTHER" id="PTHR30344:SF1">
    <property type="entry name" value="6-PHOSPHOGLUCONOLACTONASE"/>
    <property type="match status" value="1"/>
</dbReference>
<dbReference type="Pfam" id="PF10282">
    <property type="entry name" value="Lactonase"/>
    <property type="match status" value="1"/>
</dbReference>
<comment type="similarity">
    <text evidence="1">Belongs to the cycloisomerase 2 family.</text>
</comment>
<dbReference type="GO" id="GO:0006006">
    <property type="term" value="P:glucose metabolic process"/>
    <property type="evidence" value="ECO:0007669"/>
    <property type="project" value="UniProtKB-KW"/>
</dbReference>
<accession>A0A1B2H8T3</accession>
<dbReference type="OrthoDB" id="9790815at2"/>
<evidence type="ECO:0000313" key="4">
    <source>
        <dbReference type="Proteomes" id="UP000093070"/>
    </source>
</evidence>
<sequence>MKQVIYIANAKSENIEIWHLHENGDMNLVQTILTNGQIQPINIIPEKNLLYAGIRPNNKIITYFINKNGELEKKDESFIPGQPNYISFNKTNEFLFCSSYHENCVSVSPLNKNGIPKNPIQIIHNIKGCHAAKINYKHNILFVTSLKEDCIYLYYLTTFGILKSTEQVFLKTIKKSGPRHIVFHPNQDFIYTVNELNGTIDVWKVKDINNTTYIKNIQNINILNSNCSPEVYWSSDIHITSCGRFLYASDRSFNTISLFHINKNYTITFCKSYNTEKKPRSFCIDLSNSYLIVAGEESNIFTIYSISKNTGELNKIKSYKTSDRPVWIIAHQLT</sequence>
<dbReference type="RefSeq" id="WP_075433327.1">
    <property type="nucleotide sequence ID" value="NZ_CP013259.1"/>
</dbReference>
<dbReference type="NCBIfam" id="NF008258">
    <property type="entry name" value="PRK11028.1"/>
    <property type="match status" value="1"/>
</dbReference>
<dbReference type="PATRIC" id="fig|118101.4.peg.288"/>
<dbReference type="SUPFAM" id="SSF101908">
    <property type="entry name" value="Putative isomerase YbhE"/>
    <property type="match status" value="1"/>
</dbReference>
<reference evidence="3 4" key="1">
    <citation type="submission" date="2015-11" db="EMBL/GenBank/DDBJ databases">
        <title>The complete genome of Buchnera aphidicola from Diuraphis noxia biotype SAM.</title>
        <authorList>
            <person name="Burger N.F.V."/>
            <person name="Oberholster A.-M."/>
        </authorList>
    </citation>
    <scope>NUCLEOTIDE SEQUENCE [LARGE SCALE GENOMIC DNA]</scope>
    <source>
        <strain evidence="3">SAM</strain>
    </source>
</reference>
<dbReference type="Proteomes" id="UP000093070">
    <property type="component" value="Chromosome"/>
</dbReference>
<evidence type="ECO:0000256" key="1">
    <source>
        <dbReference type="ARBA" id="ARBA00005564"/>
    </source>
</evidence>